<name>A0A9N9JAE2_9GLOM</name>
<reference evidence="1" key="1">
    <citation type="submission" date="2021-06" db="EMBL/GenBank/DDBJ databases">
        <authorList>
            <person name="Kallberg Y."/>
            <person name="Tangrot J."/>
            <person name="Rosling A."/>
        </authorList>
    </citation>
    <scope>NUCLEOTIDE SEQUENCE</scope>
    <source>
        <strain evidence="1">FL130A</strain>
    </source>
</reference>
<organism evidence="1 2">
    <name type="scientific">Ambispora leptoticha</name>
    <dbReference type="NCBI Taxonomy" id="144679"/>
    <lineage>
        <taxon>Eukaryota</taxon>
        <taxon>Fungi</taxon>
        <taxon>Fungi incertae sedis</taxon>
        <taxon>Mucoromycota</taxon>
        <taxon>Glomeromycotina</taxon>
        <taxon>Glomeromycetes</taxon>
        <taxon>Archaeosporales</taxon>
        <taxon>Ambisporaceae</taxon>
        <taxon>Ambispora</taxon>
    </lineage>
</organism>
<dbReference type="Proteomes" id="UP000789508">
    <property type="component" value="Unassembled WGS sequence"/>
</dbReference>
<gene>
    <name evidence="1" type="ORF">ALEPTO_LOCUS14064</name>
</gene>
<comment type="caution">
    <text evidence="1">The sequence shown here is derived from an EMBL/GenBank/DDBJ whole genome shotgun (WGS) entry which is preliminary data.</text>
</comment>
<dbReference type="AlphaFoldDB" id="A0A9N9JAE2"/>
<protein>
    <submittedName>
        <fullName evidence="1">619_t:CDS:1</fullName>
    </submittedName>
</protein>
<keyword evidence="2" id="KW-1185">Reference proteome</keyword>
<feature type="non-terminal residue" evidence="1">
    <location>
        <position position="1"/>
    </location>
</feature>
<evidence type="ECO:0000313" key="1">
    <source>
        <dbReference type="EMBL" id="CAG8769507.1"/>
    </source>
</evidence>
<evidence type="ECO:0000313" key="2">
    <source>
        <dbReference type="Proteomes" id="UP000789508"/>
    </source>
</evidence>
<proteinExistence type="predicted"/>
<sequence>DGVVGLISITNDAEKQFILFSKSARSDYFAQLLNEIADKVPVRRTRLSTDEKFQYINHRERIIFSIQIDLPNPELNESVAESVASDLNAMILNKAITTISTGFTNDLDNRYGFVPL</sequence>
<dbReference type="EMBL" id="CAJVPS010051480">
    <property type="protein sequence ID" value="CAG8769507.1"/>
    <property type="molecule type" value="Genomic_DNA"/>
</dbReference>
<feature type="non-terminal residue" evidence="1">
    <location>
        <position position="116"/>
    </location>
</feature>
<accession>A0A9N9JAE2</accession>
<dbReference type="OrthoDB" id="2445774at2759"/>